<dbReference type="InterPro" id="IPR017937">
    <property type="entry name" value="Thioredoxin_CS"/>
</dbReference>
<name>A0ABQ7JSV4_9FUNG</name>
<evidence type="ECO:0000256" key="4">
    <source>
        <dbReference type="ARBA" id="ARBA00023157"/>
    </source>
</evidence>
<keyword evidence="6" id="KW-0676">Redox-active center</keyword>
<evidence type="ECO:0000256" key="5">
    <source>
        <dbReference type="ARBA" id="ARBA00023235"/>
    </source>
</evidence>
<evidence type="ECO:0000313" key="11">
    <source>
        <dbReference type="Proteomes" id="UP001194696"/>
    </source>
</evidence>
<dbReference type="Gene3D" id="3.40.30.10">
    <property type="entry name" value="Glutaredoxin"/>
    <property type="match status" value="2"/>
</dbReference>
<dbReference type="GO" id="GO:0016853">
    <property type="term" value="F:isomerase activity"/>
    <property type="evidence" value="ECO:0007669"/>
    <property type="project" value="UniProtKB-KW"/>
</dbReference>
<protein>
    <recommendedName>
        <fullName evidence="3">protein disulfide-isomerase</fullName>
        <ecNumber evidence="3">5.3.4.1</ecNumber>
    </recommendedName>
</protein>
<dbReference type="EC" id="5.3.4.1" evidence="3"/>
<comment type="catalytic activity">
    <reaction evidence="1">
        <text>Catalyzes the rearrangement of -S-S- bonds in proteins.</text>
        <dbReference type="EC" id="5.3.4.1"/>
    </reaction>
</comment>
<reference evidence="10 11" key="1">
    <citation type="journal article" date="2020" name="Fungal Divers.">
        <title>Resolving the Mortierellaceae phylogeny through synthesis of multi-gene phylogenetics and phylogenomics.</title>
        <authorList>
            <person name="Vandepol N."/>
            <person name="Liber J."/>
            <person name="Desiro A."/>
            <person name="Na H."/>
            <person name="Kennedy M."/>
            <person name="Barry K."/>
            <person name="Grigoriev I.V."/>
            <person name="Miller A.N."/>
            <person name="O'Donnell K."/>
            <person name="Stajich J.E."/>
            <person name="Bonito G."/>
        </authorList>
    </citation>
    <scope>NUCLEOTIDE SEQUENCE [LARGE SCALE GENOMIC DNA]</scope>
    <source>
        <strain evidence="10 11">AD045</strain>
    </source>
</reference>
<evidence type="ECO:0000256" key="6">
    <source>
        <dbReference type="ARBA" id="ARBA00023284"/>
    </source>
</evidence>
<dbReference type="Pfam" id="PF00085">
    <property type="entry name" value="Thioredoxin"/>
    <property type="match status" value="1"/>
</dbReference>
<keyword evidence="11" id="KW-1185">Reference proteome</keyword>
<evidence type="ECO:0000256" key="2">
    <source>
        <dbReference type="ARBA" id="ARBA00004319"/>
    </source>
</evidence>
<dbReference type="Pfam" id="PF24541">
    <property type="entry name" value="Thioredox_PDIA6_C"/>
    <property type="match status" value="1"/>
</dbReference>
<keyword evidence="4" id="KW-1015">Disulfide bond</keyword>
<comment type="subcellular location">
    <subcellularLocation>
        <location evidence="2">Endoplasmic reticulum lumen</location>
    </subcellularLocation>
</comment>
<dbReference type="PANTHER" id="PTHR45815:SF3">
    <property type="entry name" value="PROTEIN DISULFIDE-ISOMERASE A6"/>
    <property type="match status" value="1"/>
</dbReference>
<feature type="domain" description="Thioredoxin" evidence="9">
    <location>
        <begin position="13"/>
        <end position="142"/>
    </location>
</feature>
<feature type="region of interest" description="Disordered" evidence="7">
    <location>
        <begin position="253"/>
        <end position="274"/>
    </location>
</feature>
<dbReference type="Proteomes" id="UP001194696">
    <property type="component" value="Unassembled WGS sequence"/>
</dbReference>
<evidence type="ECO:0000256" key="3">
    <source>
        <dbReference type="ARBA" id="ARBA00012723"/>
    </source>
</evidence>
<proteinExistence type="predicted"/>
<keyword evidence="5 10" id="KW-0413">Isomerase</keyword>
<dbReference type="InterPro" id="IPR036249">
    <property type="entry name" value="Thioredoxin-like_sf"/>
</dbReference>
<dbReference type="PROSITE" id="PS00194">
    <property type="entry name" value="THIOREDOXIN_1"/>
    <property type="match status" value="1"/>
</dbReference>
<sequence length="425" mass="46676">MKHSLTTIALGALLLSQSVLAGLYSSKDNVIDITPKNFQAEVMDSNHVVMVEFYAPWCGHCKNLVPHYKAAAKNLNGIAKMASIDCDDDKNKPLCSQYGIKGFPTIKIFPAKGKGGVKYPQDYQGERSAKAMVDQLVKMLPNNVQLVSANPSSEKIINIDELAADINSARAVLFTKKLTSSNMYKGLATEFKDRMVVAEMRTPSDDILAKYNIEKLPALVVFPKGSEESTVFSGELKHEPILEFFSEHAGSANKKGGAAKSSSSSSSTPAPKPVVVEFNPNIDQVKTQEEFKRLCLSKDRGNCAIAFLIVEPEYEESVKLHEENLETLRQVKKKAHETGKGLDVMWMDALDKRVVALKEQFQVSEDIPGLLLINPGKKAYVPFIGTFDVQGIEGWLSDASNGRARAVAFKFEASLEASKPVKDEL</sequence>
<dbReference type="InterPro" id="IPR057305">
    <property type="entry name" value="Thioredox_PDIA6_C"/>
</dbReference>
<evidence type="ECO:0000259" key="9">
    <source>
        <dbReference type="PROSITE" id="PS51352"/>
    </source>
</evidence>
<dbReference type="SUPFAM" id="SSF52833">
    <property type="entry name" value="Thioredoxin-like"/>
    <property type="match status" value="3"/>
</dbReference>
<dbReference type="InterPro" id="IPR013766">
    <property type="entry name" value="Thioredoxin_domain"/>
</dbReference>
<comment type="caution">
    <text evidence="10">The sequence shown here is derived from an EMBL/GenBank/DDBJ whole genome shotgun (WGS) entry which is preliminary data.</text>
</comment>
<dbReference type="PRINTS" id="PR00421">
    <property type="entry name" value="THIOREDOXIN"/>
</dbReference>
<organism evidence="10 11">
    <name type="scientific">Linnemannia gamsii</name>
    <dbReference type="NCBI Taxonomy" id="64522"/>
    <lineage>
        <taxon>Eukaryota</taxon>
        <taxon>Fungi</taxon>
        <taxon>Fungi incertae sedis</taxon>
        <taxon>Mucoromycota</taxon>
        <taxon>Mortierellomycotina</taxon>
        <taxon>Mortierellomycetes</taxon>
        <taxon>Mortierellales</taxon>
        <taxon>Mortierellaceae</taxon>
        <taxon>Linnemannia</taxon>
    </lineage>
</organism>
<evidence type="ECO:0000256" key="1">
    <source>
        <dbReference type="ARBA" id="ARBA00001182"/>
    </source>
</evidence>
<evidence type="ECO:0000256" key="7">
    <source>
        <dbReference type="SAM" id="MobiDB-lite"/>
    </source>
</evidence>
<evidence type="ECO:0000256" key="8">
    <source>
        <dbReference type="SAM" id="SignalP"/>
    </source>
</evidence>
<feature type="signal peptide" evidence="8">
    <location>
        <begin position="1"/>
        <end position="21"/>
    </location>
</feature>
<dbReference type="CDD" id="cd03002">
    <property type="entry name" value="PDI_a_MPD1_like"/>
    <property type="match status" value="1"/>
</dbReference>
<dbReference type="PANTHER" id="PTHR45815">
    <property type="entry name" value="PROTEIN DISULFIDE-ISOMERASE A6"/>
    <property type="match status" value="1"/>
</dbReference>
<gene>
    <name evidence="10" type="primary">MPD1</name>
    <name evidence="10" type="ORF">BGZ96_011381</name>
</gene>
<dbReference type="CDD" id="cd02981">
    <property type="entry name" value="PDI_b_family"/>
    <property type="match status" value="1"/>
</dbReference>
<keyword evidence="8" id="KW-0732">Signal</keyword>
<feature type="chain" id="PRO_5045316802" description="protein disulfide-isomerase" evidence="8">
    <location>
        <begin position="22"/>
        <end position="425"/>
    </location>
</feature>
<evidence type="ECO:0000313" key="10">
    <source>
        <dbReference type="EMBL" id="KAG0284226.1"/>
    </source>
</evidence>
<feature type="compositionally biased region" description="Low complexity" evidence="7">
    <location>
        <begin position="253"/>
        <end position="267"/>
    </location>
</feature>
<dbReference type="EMBL" id="JAAAIM010000798">
    <property type="protein sequence ID" value="KAG0284226.1"/>
    <property type="molecule type" value="Genomic_DNA"/>
</dbReference>
<accession>A0ABQ7JSV4</accession>
<dbReference type="PROSITE" id="PS51352">
    <property type="entry name" value="THIOREDOXIN_2"/>
    <property type="match status" value="1"/>
</dbReference>